<accession>A0ACC2G4U2</accession>
<keyword evidence="2" id="KW-1185">Reference proteome</keyword>
<evidence type="ECO:0000313" key="1">
    <source>
        <dbReference type="EMBL" id="KAJ7998602.1"/>
    </source>
</evidence>
<reference evidence="1" key="1">
    <citation type="submission" date="2021-05" db="EMBL/GenBank/DDBJ databases">
        <authorList>
            <person name="Pan Q."/>
            <person name="Jouanno E."/>
            <person name="Zahm M."/>
            <person name="Klopp C."/>
            <person name="Cabau C."/>
            <person name="Louis A."/>
            <person name="Berthelot C."/>
            <person name="Parey E."/>
            <person name="Roest Crollius H."/>
            <person name="Montfort J."/>
            <person name="Robinson-Rechavi M."/>
            <person name="Bouchez O."/>
            <person name="Lampietro C."/>
            <person name="Lopez Roques C."/>
            <person name="Donnadieu C."/>
            <person name="Postlethwait J."/>
            <person name="Bobe J."/>
            <person name="Dillon D."/>
            <person name="Chandos A."/>
            <person name="von Hippel F."/>
            <person name="Guiguen Y."/>
        </authorList>
    </citation>
    <scope>NUCLEOTIDE SEQUENCE</scope>
    <source>
        <strain evidence="1">YG-Jan2019</strain>
    </source>
</reference>
<sequence>MYFSMDSADSTSTQTSLDKAVDEDKRSGMGRVTNFKLLKKTNKVAPFFTTINGDPCLLATLWDQSALETCAGSFLGLRIVLQAEQLMLPDSFVLQSTKPINLHGLFDS</sequence>
<dbReference type="Proteomes" id="UP001157502">
    <property type="component" value="Chromosome 17"/>
</dbReference>
<proteinExistence type="predicted"/>
<comment type="caution">
    <text evidence="1">The sequence shown here is derived from an EMBL/GenBank/DDBJ whole genome shotgun (WGS) entry which is preliminary data.</text>
</comment>
<gene>
    <name evidence="1" type="ORF">DPEC_G00206600</name>
</gene>
<dbReference type="EMBL" id="CM055744">
    <property type="protein sequence ID" value="KAJ7998602.1"/>
    <property type="molecule type" value="Genomic_DNA"/>
</dbReference>
<organism evidence="1 2">
    <name type="scientific">Dallia pectoralis</name>
    <name type="common">Alaska blackfish</name>
    <dbReference type="NCBI Taxonomy" id="75939"/>
    <lineage>
        <taxon>Eukaryota</taxon>
        <taxon>Metazoa</taxon>
        <taxon>Chordata</taxon>
        <taxon>Craniata</taxon>
        <taxon>Vertebrata</taxon>
        <taxon>Euteleostomi</taxon>
        <taxon>Actinopterygii</taxon>
        <taxon>Neopterygii</taxon>
        <taxon>Teleostei</taxon>
        <taxon>Protacanthopterygii</taxon>
        <taxon>Esociformes</taxon>
        <taxon>Umbridae</taxon>
        <taxon>Dallia</taxon>
    </lineage>
</organism>
<evidence type="ECO:0000313" key="2">
    <source>
        <dbReference type="Proteomes" id="UP001157502"/>
    </source>
</evidence>
<name>A0ACC2G4U2_DALPE</name>
<protein>
    <submittedName>
        <fullName evidence="1">Uncharacterized protein</fullName>
    </submittedName>
</protein>